<protein>
    <submittedName>
        <fullName evidence="2">GAP family protein</fullName>
    </submittedName>
</protein>
<feature type="transmembrane region" description="Helical" evidence="1">
    <location>
        <begin position="6"/>
        <end position="30"/>
    </location>
</feature>
<reference evidence="3" key="1">
    <citation type="journal article" date="2019" name="Int. J. Syst. Evol. Microbiol.">
        <title>The Global Catalogue of Microorganisms (GCM) 10K type strain sequencing project: providing services to taxonomists for standard genome sequencing and annotation.</title>
        <authorList>
            <consortium name="The Broad Institute Genomics Platform"/>
            <consortium name="The Broad Institute Genome Sequencing Center for Infectious Disease"/>
            <person name="Wu L."/>
            <person name="Ma J."/>
        </authorList>
    </citation>
    <scope>NUCLEOTIDE SEQUENCE [LARGE SCALE GENOMIC DNA]</scope>
    <source>
        <strain evidence="3">IBRC-M 10908</strain>
    </source>
</reference>
<proteinExistence type="predicted"/>
<gene>
    <name evidence="2" type="ORF">ACFPET_07775</name>
</gene>
<dbReference type="EMBL" id="JBHSDK010000012">
    <property type="protein sequence ID" value="MFC4335095.1"/>
    <property type="molecule type" value="Genomic_DNA"/>
</dbReference>
<keyword evidence="3" id="KW-1185">Reference proteome</keyword>
<feature type="transmembrane region" description="Helical" evidence="1">
    <location>
        <begin position="42"/>
        <end position="66"/>
    </location>
</feature>
<evidence type="ECO:0000313" key="2">
    <source>
        <dbReference type="EMBL" id="MFC4335095.1"/>
    </source>
</evidence>
<dbReference type="RefSeq" id="WP_380619449.1">
    <property type="nucleotide sequence ID" value="NZ_JBHSDK010000012.1"/>
</dbReference>
<feature type="transmembrane region" description="Helical" evidence="1">
    <location>
        <begin position="145"/>
        <end position="167"/>
    </location>
</feature>
<sequence>MDLAMAGVLAALALIDSTSFGTLLIPIWLLLAPGGVRVSRMLAYLGTIAAFYFLVGVAIALGAGAFLTEIAGLLETTAVIWAQLVLGVGLFLLSFLLDKRQKRKQDSGRLARWRERAIGVEPVGGASGTVTTAPRTGTLASLMGLALAAAAIEVASMLPYLAAIGMITSAGFGVAQTGLTLAVYCAVMVLPALVLLAGRQVARRQVEPLLTRLNDWMTKHAAGAAAWVVGIAGFLLARDAAMRLGLIEQLFNR</sequence>
<evidence type="ECO:0000313" key="3">
    <source>
        <dbReference type="Proteomes" id="UP001595823"/>
    </source>
</evidence>
<feature type="transmembrane region" description="Helical" evidence="1">
    <location>
        <begin position="78"/>
        <end position="97"/>
    </location>
</feature>
<dbReference type="Proteomes" id="UP001595823">
    <property type="component" value="Unassembled WGS sequence"/>
</dbReference>
<dbReference type="InterPro" id="IPR021315">
    <property type="entry name" value="Gap/Sap"/>
</dbReference>
<organism evidence="2 3">
    <name type="scientific">Salininema proteolyticum</name>
    <dbReference type="NCBI Taxonomy" id="1607685"/>
    <lineage>
        <taxon>Bacteria</taxon>
        <taxon>Bacillati</taxon>
        <taxon>Actinomycetota</taxon>
        <taxon>Actinomycetes</taxon>
        <taxon>Glycomycetales</taxon>
        <taxon>Glycomycetaceae</taxon>
        <taxon>Salininema</taxon>
    </lineage>
</organism>
<name>A0ABV8TWY4_9ACTN</name>
<evidence type="ECO:0000256" key="1">
    <source>
        <dbReference type="SAM" id="Phobius"/>
    </source>
</evidence>
<dbReference type="Pfam" id="PF11139">
    <property type="entry name" value="SfLAP"/>
    <property type="match status" value="1"/>
</dbReference>
<feature type="transmembrane region" description="Helical" evidence="1">
    <location>
        <begin position="219"/>
        <end position="237"/>
    </location>
</feature>
<accession>A0ABV8TWY4</accession>
<comment type="caution">
    <text evidence="2">The sequence shown here is derived from an EMBL/GenBank/DDBJ whole genome shotgun (WGS) entry which is preliminary data.</text>
</comment>
<keyword evidence="1" id="KW-1133">Transmembrane helix</keyword>
<keyword evidence="1" id="KW-0812">Transmembrane</keyword>
<keyword evidence="1" id="KW-0472">Membrane</keyword>
<feature type="transmembrane region" description="Helical" evidence="1">
    <location>
        <begin position="179"/>
        <end position="198"/>
    </location>
</feature>